<evidence type="ECO:0000313" key="2">
    <source>
        <dbReference type="EMBL" id="DAF85893.1"/>
    </source>
</evidence>
<dbReference type="InterPro" id="IPR040613">
    <property type="entry name" value="Nmad4"/>
</dbReference>
<feature type="domain" description="Nucleotide modification associated" evidence="1">
    <location>
        <begin position="39"/>
        <end position="121"/>
    </location>
</feature>
<dbReference type="EMBL" id="BK015932">
    <property type="protein sequence ID" value="DAF85893.1"/>
    <property type="molecule type" value="Genomic_DNA"/>
</dbReference>
<accession>A0A8S5TUK7</accession>
<evidence type="ECO:0000259" key="1">
    <source>
        <dbReference type="Pfam" id="PF18756"/>
    </source>
</evidence>
<reference evidence="2" key="1">
    <citation type="journal article" date="2021" name="Proc. Natl. Acad. Sci. U.S.A.">
        <title>A Catalog of Tens of Thousands of Viruses from Human Metagenomes Reveals Hidden Associations with Chronic Diseases.</title>
        <authorList>
            <person name="Tisza M.J."/>
            <person name="Buck C.B."/>
        </authorList>
    </citation>
    <scope>NUCLEOTIDE SEQUENCE</scope>
    <source>
        <strain evidence="2">CtVJE9</strain>
    </source>
</reference>
<sequence length="121" mass="13781">MCTTERENKAKWRKKKMATLKIRRQEGYTENMENHYKLPNTTTMESLQIKVSAGEGAVLKMGDKVLVTDHAWKGFIAAAYEFIETPEETGYGYIECRLNLIAMSGELFEDGGHAIAWAMQQ</sequence>
<organism evidence="2">
    <name type="scientific">Siphoviridae sp. ctVJE9</name>
    <dbReference type="NCBI Taxonomy" id="2825530"/>
    <lineage>
        <taxon>Viruses</taxon>
        <taxon>Duplodnaviria</taxon>
        <taxon>Heunggongvirae</taxon>
        <taxon>Uroviricota</taxon>
        <taxon>Caudoviricetes</taxon>
    </lineage>
</organism>
<dbReference type="Pfam" id="PF18756">
    <property type="entry name" value="Nmad4"/>
    <property type="match status" value="1"/>
</dbReference>
<name>A0A8S5TUK7_9CAUD</name>
<proteinExistence type="predicted"/>
<protein>
    <submittedName>
        <fullName evidence="2">Nucleotide modification associated domain 4</fullName>
    </submittedName>
</protein>